<dbReference type="Proteomes" id="UP000527355">
    <property type="component" value="Unassembled WGS sequence"/>
</dbReference>
<evidence type="ECO:0000256" key="9">
    <source>
        <dbReference type="ARBA" id="ARBA00031806"/>
    </source>
</evidence>
<protein>
    <recommendedName>
        <fullName evidence="7 13">Sorbitol dehydrogenase</fullName>
        <shortName evidence="13">SDH</shortName>
        <shortName evidence="13">XDH</shortName>
        <ecNumber evidence="5 13">1.1.1.14</ecNumber>
        <ecNumber evidence="6 13">1.1.1.9</ecNumber>
    </recommendedName>
    <alternativeName>
        <fullName evidence="8 13">L-iditol 2-dehydrogenase</fullName>
    </alternativeName>
    <alternativeName>
        <fullName evidence="10 13">Polyol dehydrogenase</fullName>
    </alternativeName>
    <alternativeName>
        <fullName evidence="9 13">Xylitol dehydrogenase</fullName>
    </alternativeName>
</protein>
<accession>A0A7J8AS20</accession>
<dbReference type="EC" id="1.1.1.9" evidence="6 13"/>
<dbReference type="SUPFAM" id="SSF50129">
    <property type="entry name" value="GroES-like"/>
    <property type="match status" value="1"/>
</dbReference>
<evidence type="ECO:0000259" key="14">
    <source>
        <dbReference type="Pfam" id="PF08240"/>
    </source>
</evidence>
<dbReference type="GO" id="GO:0003939">
    <property type="term" value="F:L-iditol 2-dehydrogenase (NAD+) activity"/>
    <property type="evidence" value="ECO:0007669"/>
    <property type="project" value="UniProtKB-UniRule"/>
</dbReference>
<keyword evidence="13" id="KW-0119">Carbohydrate metabolism</keyword>
<gene>
    <name evidence="15" type="ORF">mMyoMyo1_018134</name>
</gene>
<dbReference type="InterPro" id="IPR002328">
    <property type="entry name" value="ADH_Zn_CS"/>
</dbReference>
<dbReference type="PANTHER" id="PTHR43161">
    <property type="entry name" value="SORBITOL DEHYDROGENASE"/>
    <property type="match status" value="1"/>
</dbReference>
<dbReference type="PROSITE" id="PS00059">
    <property type="entry name" value="ADH_ZINC"/>
    <property type="match status" value="1"/>
</dbReference>
<comment type="similarity">
    <text evidence="1 13">Belongs to the zinc-containing alcohol dehydrogenase family.</text>
</comment>
<dbReference type="GO" id="GO:0008270">
    <property type="term" value="F:zinc ion binding"/>
    <property type="evidence" value="ECO:0007669"/>
    <property type="project" value="UniProtKB-UniRule"/>
</dbReference>
<comment type="function">
    <text evidence="13">Polyol dehydrogenase that catalyzes the reversible NAD(+)-dependent oxidation of various sugar alcohols. Is active with D-sorbitol (D-glucitol) leading to the C2-oxidized product D-fructose. Is a key enzyme in the polyol pathway that interconverts glucose and fructose via sorbitol, which constitutes an important alternate route for glucose metabolism. May play a role in sperm motility by using sorbitol as an alternative energy source for sperm motility.</text>
</comment>
<evidence type="ECO:0000256" key="10">
    <source>
        <dbReference type="ARBA" id="ARBA00032485"/>
    </source>
</evidence>
<keyword evidence="13" id="KW-0520">NAD</keyword>
<evidence type="ECO:0000256" key="7">
    <source>
        <dbReference type="ARBA" id="ARBA00026132"/>
    </source>
</evidence>
<dbReference type="GO" id="GO:0031966">
    <property type="term" value="C:mitochondrial membrane"/>
    <property type="evidence" value="ECO:0007669"/>
    <property type="project" value="UniProtKB-SubCell"/>
</dbReference>
<dbReference type="EC" id="1.1.1.14" evidence="5 13"/>
<evidence type="ECO:0000256" key="13">
    <source>
        <dbReference type="RuleBase" id="RU369026"/>
    </source>
</evidence>
<organism evidence="15 16">
    <name type="scientific">Myotis myotis</name>
    <name type="common">Greater mouse-eared bat</name>
    <name type="synonym">Vespertilio myotis</name>
    <dbReference type="NCBI Taxonomy" id="51298"/>
    <lineage>
        <taxon>Eukaryota</taxon>
        <taxon>Metazoa</taxon>
        <taxon>Chordata</taxon>
        <taxon>Craniata</taxon>
        <taxon>Vertebrata</taxon>
        <taxon>Euteleostomi</taxon>
        <taxon>Mammalia</taxon>
        <taxon>Eutheria</taxon>
        <taxon>Laurasiatheria</taxon>
        <taxon>Chiroptera</taxon>
        <taxon>Yangochiroptera</taxon>
        <taxon>Vespertilionidae</taxon>
        <taxon>Myotis</taxon>
    </lineage>
</organism>
<dbReference type="InterPro" id="IPR011032">
    <property type="entry name" value="GroES-like_sf"/>
</dbReference>
<dbReference type="CDD" id="cd05285">
    <property type="entry name" value="sorbitol_DH"/>
    <property type="match status" value="1"/>
</dbReference>
<comment type="catalytic activity">
    <reaction evidence="12 13">
        <text>L-iditol + NAD(+) = keto-L-sorbose + NADH + H(+)</text>
        <dbReference type="Rhea" id="RHEA:10160"/>
        <dbReference type="ChEBI" id="CHEBI:13172"/>
        <dbReference type="ChEBI" id="CHEBI:15378"/>
        <dbReference type="ChEBI" id="CHEBI:18202"/>
        <dbReference type="ChEBI" id="CHEBI:57540"/>
        <dbReference type="ChEBI" id="CHEBI:57945"/>
        <dbReference type="EC" id="1.1.1.14"/>
    </reaction>
</comment>
<dbReference type="GO" id="GO:0031514">
    <property type="term" value="C:motile cilium"/>
    <property type="evidence" value="ECO:0007669"/>
    <property type="project" value="UniProtKB-SubCell"/>
</dbReference>
<sequence>MAAAKPENLSLVVHGPGDLRLENYPIPEPGPNEVLLKMHSVGICGSDVHYWQHGRIGDFIVKKPMVLGHEASGTVVKVGSLVKHLQQGDRVAIEPGAPREIDEFCKIGRYNLSPTIFFCATPPDDGNLCRFYKHDANFCYKLPDNVTFEEGALIEPLSVGIHTCRRAGVTLGNKVFVCGAGPIGLVNLLVAKAMGAAQVVVTGHLSWWDPDACRTGFRDGQCAPSACSHPRSGYQGRVSILQHMADGDFNACIQVCECEVFSDP</sequence>
<dbReference type="GO" id="GO:0006062">
    <property type="term" value="P:sorbitol catabolic process"/>
    <property type="evidence" value="ECO:0007669"/>
    <property type="project" value="UniProtKB-UniRule"/>
</dbReference>
<evidence type="ECO:0000256" key="2">
    <source>
        <dbReference type="ARBA" id="ARBA00022723"/>
    </source>
</evidence>
<evidence type="ECO:0000256" key="8">
    <source>
        <dbReference type="ARBA" id="ARBA00030853"/>
    </source>
</evidence>
<keyword evidence="4 13" id="KW-0560">Oxidoreductase</keyword>
<evidence type="ECO:0000256" key="5">
    <source>
        <dbReference type="ARBA" id="ARBA00026109"/>
    </source>
</evidence>
<name>A0A7J8AS20_MYOMY</name>
<keyword evidence="3 13" id="KW-0862">Zinc</keyword>
<keyword evidence="2 13" id="KW-0479">Metal-binding</keyword>
<feature type="domain" description="Alcohol dehydrogenase-like N-terminal" evidence="14">
    <location>
        <begin position="30"/>
        <end position="144"/>
    </location>
</feature>
<evidence type="ECO:0000256" key="12">
    <source>
        <dbReference type="ARBA" id="ARBA00049408"/>
    </source>
</evidence>
<proteinExistence type="inferred from homology"/>
<evidence type="ECO:0000256" key="6">
    <source>
        <dbReference type="ARBA" id="ARBA00026119"/>
    </source>
</evidence>
<comment type="subunit">
    <text evidence="13">Homotetramer.</text>
</comment>
<comment type="subcellular location">
    <subcellularLocation>
        <location evidence="13">Mitochondrion membrane</location>
        <topology evidence="13">Peripheral membrane protein</topology>
    </subcellularLocation>
    <subcellularLocation>
        <location evidence="13">Cell projection</location>
        <location evidence="13">Cilium</location>
        <location evidence="13">Flagellum</location>
    </subcellularLocation>
    <text evidence="13">Associated with mitochondria of the midpiece and near the plasma membrane in the principal piece of the flagellum. Also found in the epididymosome, secreted by the epididymal epithelium and that transfers proteins from the epididymal fluid to the sperm surface.</text>
</comment>
<dbReference type="InterPro" id="IPR013154">
    <property type="entry name" value="ADH-like_N"/>
</dbReference>
<dbReference type="GO" id="GO:0046526">
    <property type="term" value="F:D-xylulose reductase activity"/>
    <property type="evidence" value="ECO:0007669"/>
    <property type="project" value="UniProtKB-EC"/>
</dbReference>
<dbReference type="AlphaFoldDB" id="A0A7J8AS20"/>
<dbReference type="Gene3D" id="3.90.180.10">
    <property type="entry name" value="Medium-chain alcohol dehydrogenases, catalytic domain"/>
    <property type="match status" value="1"/>
</dbReference>
<evidence type="ECO:0000313" key="16">
    <source>
        <dbReference type="Proteomes" id="UP000527355"/>
    </source>
</evidence>
<evidence type="ECO:0000313" key="15">
    <source>
        <dbReference type="EMBL" id="KAF6388996.1"/>
    </source>
</evidence>
<evidence type="ECO:0000256" key="1">
    <source>
        <dbReference type="ARBA" id="ARBA00008072"/>
    </source>
</evidence>
<evidence type="ECO:0000256" key="3">
    <source>
        <dbReference type="ARBA" id="ARBA00022833"/>
    </source>
</evidence>
<dbReference type="Gene3D" id="3.40.50.720">
    <property type="entry name" value="NAD(P)-binding Rossmann-like Domain"/>
    <property type="match status" value="1"/>
</dbReference>
<comment type="cofactor">
    <cofactor evidence="13">
        <name>Zn(2+)</name>
        <dbReference type="ChEBI" id="CHEBI:29105"/>
    </cofactor>
    <text evidence="13">Binds 1 or 2 Zn(2+) ions per subunit.</text>
</comment>
<dbReference type="Pfam" id="PF08240">
    <property type="entry name" value="ADH_N"/>
    <property type="match status" value="1"/>
</dbReference>
<keyword evidence="16" id="KW-1185">Reference proteome</keyword>
<comment type="catalytic activity">
    <reaction evidence="11 13">
        <text>xylitol + NAD(+) = D-xylulose + NADH + H(+)</text>
        <dbReference type="Rhea" id="RHEA:20433"/>
        <dbReference type="ChEBI" id="CHEBI:15378"/>
        <dbReference type="ChEBI" id="CHEBI:17140"/>
        <dbReference type="ChEBI" id="CHEBI:17151"/>
        <dbReference type="ChEBI" id="CHEBI:57540"/>
        <dbReference type="ChEBI" id="CHEBI:57945"/>
        <dbReference type="EC" id="1.1.1.9"/>
    </reaction>
</comment>
<dbReference type="InterPro" id="IPR045306">
    <property type="entry name" value="SDH-like"/>
</dbReference>
<dbReference type="VEuPathDB" id="HostDB:GeneID_118651153"/>
<dbReference type="PANTHER" id="PTHR43161:SF9">
    <property type="entry name" value="SORBITOL DEHYDROGENASE"/>
    <property type="match status" value="1"/>
</dbReference>
<comment type="caution">
    <text evidence="15">The sequence shown here is derived from an EMBL/GenBank/DDBJ whole genome shotgun (WGS) entry which is preliminary data.</text>
</comment>
<comment type="catalytic activity">
    <reaction evidence="13">
        <text>keto-D-fructose + NADH + H(+) = D-sorbitol + NAD(+)</text>
        <dbReference type="Rhea" id="RHEA:33031"/>
        <dbReference type="ChEBI" id="CHEBI:15378"/>
        <dbReference type="ChEBI" id="CHEBI:17924"/>
        <dbReference type="ChEBI" id="CHEBI:48095"/>
        <dbReference type="ChEBI" id="CHEBI:57540"/>
        <dbReference type="ChEBI" id="CHEBI:57945"/>
    </reaction>
</comment>
<evidence type="ECO:0000256" key="11">
    <source>
        <dbReference type="ARBA" id="ARBA00048406"/>
    </source>
</evidence>
<reference evidence="15 16" key="1">
    <citation type="journal article" date="2020" name="Nature">
        <title>Six reference-quality genomes reveal evolution of bat adaptations.</title>
        <authorList>
            <person name="Jebb D."/>
            <person name="Huang Z."/>
            <person name="Pippel M."/>
            <person name="Hughes G.M."/>
            <person name="Lavrichenko K."/>
            <person name="Devanna P."/>
            <person name="Winkler S."/>
            <person name="Jermiin L.S."/>
            <person name="Skirmuntt E.C."/>
            <person name="Katzourakis A."/>
            <person name="Burkitt-Gray L."/>
            <person name="Ray D.A."/>
            <person name="Sullivan K.A.M."/>
            <person name="Roscito J.G."/>
            <person name="Kirilenko B.M."/>
            <person name="Davalos L.M."/>
            <person name="Corthals A.P."/>
            <person name="Power M.L."/>
            <person name="Jones G."/>
            <person name="Ransome R.D."/>
            <person name="Dechmann D.K.N."/>
            <person name="Locatelli A.G."/>
            <person name="Puechmaille S.J."/>
            <person name="Fedrigo O."/>
            <person name="Jarvis E.D."/>
            <person name="Hiller M."/>
            <person name="Vernes S.C."/>
            <person name="Myers E.W."/>
            <person name="Teeling E.C."/>
        </authorList>
    </citation>
    <scope>NUCLEOTIDE SEQUENCE [LARGE SCALE GENOMIC DNA]</scope>
    <source>
        <strain evidence="15">MMyoMyo1</strain>
        <tissue evidence="15">Flight muscle</tissue>
    </source>
</reference>
<dbReference type="EMBL" id="JABWUV010000001">
    <property type="protein sequence ID" value="KAF6388996.1"/>
    <property type="molecule type" value="Genomic_DNA"/>
</dbReference>
<evidence type="ECO:0000256" key="4">
    <source>
        <dbReference type="ARBA" id="ARBA00023002"/>
    </source>
</evidence>